<organism evidence="10 11">
    <name type="scientific">Hyaloscypha bicolor E</name>
    <dbReference type="NCBI Taxonomy" id="1095630"/>
    <lineage>
        <taxon>Eukaryota</taxon>
        <taxon>Fungi</taxon>
        <taxon>Dikarya</taxon>
        <taxon>Ascomycota</taxon>
        <taxon>Pezizomycotina</taxon>
        <taxon>Leotiomycetes</taxon>
        <taxon>Helotiales</taxon>
        <taxon>Hyaloscyphaceae</taxon>
        <taxon>Hyaloscypha</taxon>
        <taxon>Hyaloscypha bicolor</taxon>
    </lineage>
</organism>
<evidence type="ECO:0000256" key="6">
    <source>
        <dbReference type="ARBA" id="ARBA00023163"/>
    </source>
</evidence>
<dbReference type="AlphaFoldDB" id="A0A2J6SFH2"/>
<dbReference type="InterPro" id="IPR007219">
    <property type="entry name" value="XnlR_reg_dom"/>
</dbReference>
<dbReference type="CDD" id="cd00067">
    <property type="entry name" value="GAL4"/>
    <property type="match status" value="1"/>
</dbReference>
<dbReference type="GO" id="GO:0000981">
    <property type="term" value="F:DNA-binding transcription factor activity, RNA polymerase II-specific"/>
    <property type="evidence" value="ECO:0007669"/>
    <property type="project" value="InterPro"/>
</dbReference>
<evidence type="ECO:0000256" key="7">
    <source>
        <dbReference type="ARBA" id="ARBA00023242"/>
    </source>
</evidence>
<keyword evidence="5" id="KW-0238">DNA-binding</keyword>
<evidence type="ECO:0000313" key="10">
    <source>
        <dbReference type="EMBL" id="PMD49506.1"/>
    </source>
</evidence>
<dbReference type="GeneID" id="36594287"/>
<gene>
    <name evidence="10" type="ORF">K444DRAFT_658037</name>
</gene>
<dbReference type="OrthoDB" id="2123952at2759"/>
<comment type="subcellular location">
    <subcellularLocation>
        <location evidence="1">Nucleus</location>
    </subcellularLocation>
</comment>
<keyword evidence="4" id="KW-0805">Transcription regulation</keyword>
<evidence type="ECO:0000256" key="4">
    <source>
        <dbReference type="ARBA" id="ARBA00023015"/>
    </source>
</evidence>
<evidence type="ECO:0000256" key="5">
    <source>
        <dbReference type="ARBA" id="ARBA00023125"/>
    </source>
</evidence>
<dbReference type="PANTHER" id="PTHR31313">
    <property type="entry name" value="TY1 ENHANCER ACTIVATOR"/>
    <property type="match status" value="1"/>
</dbReference>
<dbReference type="GO" id="GO:0008270">
    <property type="term" value="F:zinc ion binding"/>
    <property type="evidence" value="ECO:0007669"/>
    <property type="project" value="InterPro"/>
</dbReference>
<evidence type="ECO:0000313" key="11">
    <source>
        <dbReference type="Proteomes" id="UP000235371"/>
    </source>
</evidence>
<protein>
    <recommendedName>
        <fullName evidence="9">Zn(2)-C6 fungal-type domain-containing protein</fullName>
    </recommendedName>
</protein>
<proteinExistence type="predicted"/>
<reference evidence="10 11" key="1">
    <citation type="submission" date="2016-04" db="EMBL/GenBank/DDBJ databases">
        <title>A degradative enzymes factory behind the ericoid mycorrhizal symbiosis.</title>
        <authorList>
            <consortium name="DOE Joint Genome Institute"/>
            <person name="Martino E."/>
            <person name="Morin E."/>
            <person name="Grelet G."/>
            <person name="Kuo A."/>
            <person name="Kohler A."/>
            <person name="Daghino S."/>
            <person name="Barry K."/>
            <person name="Choi C."/>
            <person name="Cichocki N."/>
            <person name="Clum A."/>
            <person name="Copeland A."/>
            <person name="Hainaut M."/>
            <person name="Haridas S."/>
            <person name="Labutti K."/>
            <person name="Lindquist E."/>
            <person name="Lipzen A."/>
            <person name="Khouja H.-R."/>
            <person name="Murat C."/>
            <person name="Ohm R."/>
            <person name="Olson A."/>
            <person name="Spatafora J."/>
            <person name="Veneault-Fourrey C."/>
            <person name="Henrissat B."/>
            <person name="Grigoriev I."/>
            <person name="Martin F."/>
            <person name="Perotto S."/>
        </authorList>
    </citation>
    <scope>NUCLEOTIDE SEQUENCE [LARGE SCALE GENOMIC DNA]</scope>
    <source>
        <strain evidence="10 11">E</strain>
    </source>
</reference>
<dbReference type="InterPro" id="IPR001138">
    <property type="entry name" value="Zn2Cys6_DnaBD"/>
</dbReference>
<evidence type="ECO:0000259" key="9">
    <source>
        <dbReference type="PROSITE" id="PS50048"/>
    </source>
</evidence>
<dbReference type="InParanoid" id="A0A2J6SFH2"/>
<dbReference type="GO" id="GO:0003677">
    <property type="term" value="F:DNA binding"/>
    <property type="evidence" value="ECO:0007669"/>
    <property type="project" value="UniProtKB-KW"/>
</dbReference>
<dbReference type="PROSITE" id="PS50048">
    <property type="entry name" value="ZN2_CY6_FUNGAL_2"/>
    <property type="match status" value="1"/>
</dbReference>
<keyword evidence="7" id="KW-0539">Nucleus</keyword>
<evidence type="ECO:0000256" key="3">
    <source>
        <dbReference type="ARBA" id="ARBA00022833"/>
    </source>
</evidence>
<evidence type="ECO:0000256" key="8">
    <source>
        <dbReference type="SAM" id="Coils"/>
    </source>
</evidence>
<keyword evidence="8" id="KW-0175">Coiled coil</keyword>
<dbReference type="InterPro" id="IPR051615">
    <property type="entry name" value="Transcr_Regulatory_Elem"/>
</dbReference>
<evidence type="ECO:0000256" key="1">
    <source>
        <dbReference type="ARBA" id="ARBA00004123"/>
    </source>
</evidence>
<dbReference type="GO" id="GO:0005634">
    <property type="term" value="C:nucleus"/>
    <property type="evidence" value="ECO:0007669"/>
    <property type="project" value="UniProtKB-SubCell"/>
</dbReference>
<dbReference type="GO" id="GO:0006351">
    <property type="term" value="P:DNA-templated transcription"/>
    <property type="evidence" value="ECO:0007669"/>
    <property type="project" value="InterPro"/>
</dbReference>
<dbReference type="PANTHER" id="PTHR31313:SF4">
    <property type="entry name" value="CONIDIAL DEVELOPMENT PROTEIN FLUFFY"/>
    <property type="match status" value="1"/>
</dbReference>
<dbReference type="Proteomes" id="UP000235371">
    <property type="component" value="Unassembled WGS sequence"/>
</dbReference>
<dbReference type="Pfam" id="PF04082">
    <property type="entry name" value="Fungal_trans"/>
    <property type="match status" value="1"/>
</dbReference>
<keyword evidence="6" id="KW-0804">Transcription</keyword>
<dbReference type="EMBL" id="KZ613921">
    <property type="protein sequence ID" value="PMD49506.1"/>
    <property type="molecule type" value="Genomic_DNA"/>
</dbReference>
<evidence type="ECO:0000256" key="2">
    <source>
        <dbReference type="ARBA" id="ARBA00022723"/>
    </source>
</evidence>
<dbReference type="SUPFAM" id="SSF57701">
    <property type="entry name" value="Zn2/Cys6 DNA-binding domain"/>
    <property type="match status" value="1"/>
</dbReference>
<sequence>MDAGTSRRRRGIGFVTPNACVECRKRKAKCDGETPCGRCVSQNVTECSYDVPVRQSKEEMRSEIQRLREDQKRTNRILDALSSDNSVDILDRLRNGESLESISRTMENFASPSASNYSVHDRLQDMAGSTPCFTVPSTACHSPPDLLRHHSPRHHNESWTAVTSDGALYPIFATVSKEHFMEDYRKGNTRYCSSLLVNALLALACRFSDRPNILHDPHDRTTAGDTFFTEALRLLYKKTDPSCGRISESSFLSGQSIRLAVEMGLHLESTYDDVDGDDSEKSVYKATFWGALSLNEMLSLCTGSLPQLSQQIKLPAKPAIIQRVEEALWVPYTDGGAPLDRQFSQPSNLRTVYTTFCELSERVHNALYTLYTPGSEITSGALVELYNHYIHWYDTMPESLRLGQNFTPAVLFAHLFYHSATLLLFQPFINLKLTTFGVLPRDVCNQAANAVTGIVKSYASLYTLRLTPSFVPYFVLISAIIHLVAVKTDPSNSEVRGKLLQGISDLEEMAKCHAFALRAIDALRYLAYVWDADVSFSTSNRDLTDFYRLSSATPDQFSPDTSILQTLQSIQPVLSSKDHFLFSPFPTQGLPSVATGTKLEQGGFTVVSED</sequence>
<dbReference type="InterPro" id="IPR036864">
    <property type="entry name" value="Zn2-C6_fun-type_DNA-bd_sf"/>
</dbReference>
<dbReference type="SMART" id="SM00066">
    <property type="entry name" value="GAL4"/>
    <property type="match status" value="1"/>
</dbReference>
<keyword evidence="2" id="KW-0479">Metal-binding</keyword>
<dbReference type="Pfam" id="PF00172">
    <property type="entry name" value="Zn_clus"/>
    <property type="match status" value="1"/>
</dbReference>
<dbReference type="PROSITE" id="PS00463">
    <property type="entry name" value="ZN2_CY6_FUNGAL_1"/>
    <property type="match status" value="1"/>
</dbReference>
<dbReference type="CDD" id="cd12148">
    <property type="entry name" value="fungal_TF_MHR"/>
    <property type="match status" value="1"/>
</dbReference>
<name>A0A2J6SFH2_9HELO</name>
<feature type="domain" description="Zn(2)-C6 fungal-type" evidence="9">
    <location>
        <begin position="19"/>
        <end position="49"/>
    </location>
</feature>
<dbReference type="STRING" id="1095630.A0A2J6SFH2"/>
<keyword evidence="3" id="KW-0862">Zinc</keyword>
<accession>A0A2J6SFH2</accession>
<feature type="coiled-coil region" evidence="8">
    <location>
        <begin position="53"/>
        <end position="84"/>
    </location>
</feature>
<dbReference type="RefSeq" id="XP_024726410.1">
    <property type="nucleotide sequence ID" value="XM_024886210.1"/>
</dbReference>
<keyword evidence="11" id="KW-1185">Reference proteome</keyword>
<dbReference type="Gene3D" id="4.10.240.10">
    <property type="entry name" value="Zn(2)-C6 fungal-type DNA-binding domain"/>
    <property type="match status" value="1"/>
</dbReference>